<dbReference type="EMBL" id="CADCXN010000033">
    <property type="protein sequence ID" value="CAA9889732.1"/>
    <property type="molecule type" value="Genomic_DNA"/>
</dbReference>
<sequence>MRITYPKRDTWLGSTNAEVTKRLALTHDLITEKIEQKTVDDYFPQFGHNRTLIKIDTEGNELSVLRGATRTLQETKPRIIFECWGDSDRTELFDFFNSKNYIVIYLPWSPTNKAQPLSHHQFMISTLHNFIAVPKV</sequence>
<comment type="caution">
    <text evidence="2">The sequence shown here is derived from an EMBL/GenBank/DDBJ whole genome shotgun (WGS) entry which is preliminary data.</text>
</comment>
<dbReference type="Proteomes" id="UP000494216">
    <property type="component" value="Unassembled WGS sequence"/>
</dbReference>
<accession>A0A8S0XEH9</accession>
<keyword evidence="3" id="KW-1185">Reference proteome</keyword>
<dbReference type="SUPFAM" id="SSF53335">
    <property type="entry name" value="S-adenosyl-L-methionine-dependent methyltransferases"/>
    <property type="match status" value="1"/>
</dbReference>
<dbReference type="InterPro" id="IPR029063">
    <property type="entry name" value="SAM-dependent_MTases_sf"/>
</dbReference>
<organism evidence="2 3">
    <name type="scientific">Candidatus Methylobacter favarea</name>
    <dbReference type="NCBI Taxonomy" id="2707345"/>
    <lineage>
        <taxon>Bacteria</taxon>
        <taxon>Pseudomonadati</taxon>
        <taxon>Pseudomonadota</taxon>
        <taxon>Gammaproteobacteria</taxon>
        <taxon>Methylococcales</taxon>
        <taxon>Methylococcaceae</taxon>
        <taxon>Methylobacter</taxon>
    </lineage>
</organism>
<feature type="domain" description="Methyltransferase FkbM" evidence="1">
    <location>
        <begin position="17"/>
        <end position="100"/>
    </location>
</feature>
<protein>
    <recommendedName>
        <fullName evidence="1">Methyltransferase FkbM domain-containing protein</fullName>
    </recommendedName>
</protein>
<evidence type="ECO:0000259" key="1">
    <source>
        <dbReference type="Pfam" id="PF05050"/>
    </source>
</evidence>
<evidence type="ECO:0000313" key="3">
    <source>
        <dbReference type="Proteomes" id="UP000494216"/>
    </source>
</evidence>
<dbReference type="Pfam" id="PF05050">
    <property type="entry name" value="Methyltransf_21"/>
    <property type="match status" value="1"/>
</dbReference>
<dbReference type="NCBIfam" id="TIGR01444">
    <property type="entry name" value="fkbM_fam"/>
    <property type="match status" value="1"/>
</dbReference>
<evidence type="ECO:0000313" key="2">
    <source>
        <dbReference type="EMBL" id="CAA9889732.1"/>
    </source>
</evidence>
<dbReference type="AlphaFoldDB" id="A0A8S0XEH9"/>
<dbReference type="InterPro" id="IPR006342">
    <property type="entry name" value="FkbM_mtfrase"/>
</dbReference>
<reference evidence="2 3" key="1">
    <citation type="submission" date="2020-02" db="EMBL/GenBank/DDBJ databases">
        <authorList>
            <person name="Hogendoorn C."/>
        </authorList>
    </citation>
    <scope>NUCLEOTIDE SEQUENCE [LARGE SCALE GENOMIC DNA]</scope>
    <source>
        <strain evidence="2">METHB21</strain>
    </source>
</reference>
<dbReference type="RefSeq" id="WP_174624717.1">
    <property type="nucleotide sequence ID" value="NZ_CADCXN010000033.1"/>
</dbReference>
<proteinExistence type="predicted"/>
<name>A0A8S0XEH9_9GAMM</name>
<dbReference type="Gene3D" id="3.40.50.150">
    <property type="entry name" value="Vaccinia Virus protein VP39"/>
    <property type="match status" value="1"/>
</dbReference>
<gene>
    <name evidence="2" type="ORF">METHB2_1280003</name>
</gene>